<dbReference type="InterPro" id="IPR017441">
    <property type="entry name" value="Protein_kinase_ATP_BS"/>
</dbReference>
<dbReference type="PROSITE" id="PS00108">
    <property type="entry name" value="PROTEIN_KINASE_ST"/>
    <property type="match status" value="1"/>
</dbReference>
<dbReference type="Gene3D" id="3.30.200.20">
    <property type="entry name" value="Phosphorylase Kinase, domain 1"/>
    <property type="match status" value="1"/>
</dbReference>
<dbReference type="OrthoDB" id="6778822at2759"/>
<dbReference type="SUPFAM" id="SSF56112">
    <property type="entry name" value="Protein kinase-like (PK-like)"/>
    <property type="match status" value="2"/>
</dbReference>
<accession>A0A7R9A288</accession>
<dbReference type="Gene3D" id="1.10.510.10">
    <property type="entry name" value="Transferase(Phosphotransferase) domain 1"/>
    <property type="match status" value="2"/>
</dbReference>
<evidence type="ECO:0000259" key="13">
    <source>
        <dbReference type="PROSITE" id="PS50011"/>
    </source>
</evidence>
<dbReference type="EMBL" id="CAJPEV010000040">
    <property type="protein sequence ID" value="CAG0879388.1"/>
    <property type="molecule type" value="Genomic_DNA"/>
</dbReference>
<feature type="compositionally biased region" description="Low complexity" evidence="12">
    <location>
        <begin position="938"/>
        <end position="948"/>
    </location>
</feature>
<evidence type="ECO:0000256" key="1">
    <source>
        <dbReference type="ARBA" id="ARBA00012513"/>
    </source>
</evidence>
<proteinExistence type="inferred from homology"/>
<evidence type="ECO:0000256" key="3">
    <source>
        <dbReference type="ARBA" id="ARBA00022679"/>
    </source>
</evidence>
<evidence type="ECO:0000313" key="16">
    <source>
        <dbReference type="Proteomes" id="UP000677054"/>
    </source>
</evidence>
<feature type="coiled-coil region" evidence="11">
    <location>
        <begin position="144"/>
        <end position="199"/>
    </location>
</feature>
<evidence type="ECO:0000256" key="5">
    <source>
        <dbReference type="ARBA" id="ARBA00022777"/>
    </source>
</evidence>
<evidence type="ECO:0000256" key="2">
    <source>
        <dbReference type="ARBA" id="ARBA00022527"/>
    </source>
</evidence>
<evidence type="ECO:0000313" key="15">
    <source>
        <dbReference type="EMBL" id="CAD7240544.1"/>
    </source>
</evidence>
<dbReference type="CDD" id="cd14046">
    <property type="entry name" value="STKc_EIF2AK4_GCN2_rpt2"/>
    <property type="match status" value="1"/>
</dbReference>
<feature type="binding site" evidence="10">
    <location>
        <position position="564"/>
    </location>
    <ligand>
        <name>ATP</name>
        <dbReference type="ChEBI" id="CHEBI:30616"/>
    </ligand>
</feature>
<organism evidence="15">
    <name type="scientific">Darwinula stevensoni</name>
    <dbReference type="NCBI Taxonomy" id="69355"/>
    <lineage>
        <taxon>Eukaryota</taxon>
        <taxon>Metazoa</taxon>
        <taxon>Ecdysozoa</taxon>
        <taxon>Arthropoda</taxon>
        <taxon>Crustacea</taxon>
        <taxon>Oligostraca</taxon>
        <taxon>Ostracoda</taxon>
        <taxon>Podocopa</taxon>
        <taxon>Podocopida</taxon>
        <taxon>Darwinulocopina</taxon>
        <taxon>Darwinuloidea</taxon>
        <taxon>Darwinulidae</taxon>
        <taxon>Darwinula</taxon>
    </lineage>
</organism>
<feature type="region of interest" description="Disordered" evidence="12">
    <location>
        <begin position="607"/>
        <end position="639"/>
    </location>
</feature>
<dbReference type="InterPro" id="IPR016135">
    <property type="entry name" value="UBQ-conjugating_enzyme/RWD"/>
</dbReference>
<dbReference type="GO" id="GO:0005524">
    <property type="term" value="F:ATP binding"/>
    <property type="evidence" value="ECO:0007669"/>
    <property type="project" value="UniProtKB-UniRule"/>
</dbReference>
<evidence type="ECO:0000256" key="10">
    <source>
        <dbReference type="PROSITE-ProRule" id="PRU10141"/>
    </source>
</evidence>
<sequence length="1324" mass="150818">MDAEETLTERQENEVQVLESIYQGDVEDVRKKDTWKVERPPEVLITLTPQQSTSMLGGDIDGKEKCLPCVTLHIKCPSDYPMIVPEIKLESEKGLTEKELKELELELQALANHLVGEVMVLDLCQHVQKFLHAHRREPAKSFYEEMLSQQKKEAEAKVRQQQHDLHQLQIQRQHVHEEMQRKQEALREEEMRRRQSLNRDSSTFRSIDREAIWKEEGNQEILTLNGSIKRVIQKGAPLGKSGVTSGESFFAFDVQERNLLILKEWHCPKQQDFPQWLLNLEEESEEWLELEHENLVRLVTIGHFIGPHPSTLTVFIIQDYIPGIPLSYHLHPHCYADQLSLKHYARGMLSCLEFLHGRNLIHGCLRPSSVFLNHQGKVKVGATCLEKKIGVQLQGFQDPFSFASPNTKMGDIQRVAYILLSLKRGFLIKEPNPHFHASFSPQFQHFLSRCAEGAGASELLRHPILTRKEDEDYLQEDGDFFHHPEAIHAEARDKVAMMVVNEGEERKQLGDKGLGQIPIFLPSLIKRNSRLLQEFYDLEWLGSGGFGDVLKGKNKLDGNIYAIKRVVLNPRNRALNRKITREVKLLSRLNHENVVRYFNSWIETTTIETEESGSSPSEDLERKQTETSSSQSNDFDKKVEGGDSELLRLGSALPPPNECSVEWSTSYPATCAGVDGNESSSSEDEEEEGCFGTSCMFHAESKEDSFEGDSVVFENESIKADEKQESIVEAHRDENQQFPTIGKIYQYLYIQMEFCEKSTLLTAIQNGLHGDEDRIWQLFREIVEGLAHIHQQGMIHRDLKPTNIFLDSEDHVKIGDFGLATADGLHRHQGEEQERQSNRQGEDVTGCVGTAFYVAPELLVTPKTPVYSQVKSPQLKVDMYSLGVILFEMLMKPARTAMERAETLFCLCSPQIVLPTDFPKEKEPLIRSLLHHDPGSRPSSSQLLNSNLLPPPKDEENRLYALVRRSLENPQSKAYKFIVAACMDQVMKVAENVTYDMDIPRGPISYCGTFLQEKALEKLKAVFRRHGAIPLRTPLLMPKTSQSTETHVDLMDHGGSMVCLPHDLRVPFIRYVARHGPSMPTPFKRYSFSRVFRKRRVFGLHPRELLECALDIVTTSSGKGGELPDAEVLCILEEILSEFHALSERGFQIHLNHIDLVKGLLFHVEIPENLHQKVLIALEQWKGDWRPEELQAVGVSSEALNSLYSFIRIDCLPEKIEKVLRPVIEKRKSPAGRMTRETLAQLNHIISICTAMKLNVPVVITPWMLHKVDIYSGIMFQLVAPSKKKKRLSLEILAAGGRYDSMLAKARSELGPSILLQVMDCKVY</sequence>
<keyword evidence="11" id="KW-0175">Coiled coil</keyword>
<dbReference type="Pfam" id="PF13393">
    <property type="entry name" value="tRNA-synt_His"/>
    <property type="match status" value="1"/>
</dbReference>
<evidence type="ECO:0000256" key="7">
    <source>
        <dbReference type="ARBA" id="ARBA00037982"/>
    </source>
</evidence>
<dbReference type="SMART" id="SM00591">
    <property type="entry name" value="RWD"/>
    <property type="match status" value="1"/>
</dbReference>
<keyword evidence="5" id="KW-0418">Kinase</keyword>
<evidence type="ECO:0000256" key="8">
    <source>
        <dbReference type="ARBA" id="ARBA00047899"/>
    </source>
</evidence>
<dbReference type="GO" id="GO:0005634">
    <property type="term" value="C:nucleus"/>
    <property type="evidence" value="ECO:0007669"/>
    <property type="project" value="TreeGrafter"/>
</dbReference>
<gene>
    <name evidence="15" type="ORF">DSTB1V02_LOCUS565</name>
</gene>
<dbReference type="Proteomes" id="UP000677054">
    <property type="component" value="Unassembled WGS sequence"/>
</dbReference>
<dbReference type="PROSITE" id="PS50908">
    <property type="entry name" value="RWD"/>
    <property type="match status" value="1"/>
</dbReference>
<feature type="domain" description="RWD" evidence="14">
    <location>
        <begin position="13"/>
        <end position="134"/>
    </location>
</feature>
<dbReference type="InterPro" id="IPR041715">
    <property type="entry name" value="HisRS-like_core"/>
</dbReference>
<dbReference type="GO" id="GO:0005829">
    <property type="term" value="C:cytosol"/>
    <property type="evidence" value="ECO:0007669"/>
    <property type="project" value="TreeGrafter"/>
</dbReference>
<dbReference type="CDD" id="cd23823">
    <property type="entry name" value="RWD_GCN2"/>
    <property type="match status" value="1"/>
</dbReference>
<dbReference type="Pfam" id="PF00069">
    <property type="entry name" value="Pkinase"/>
    <property type="match status" value="2"/>
</dbReference>
<evidence type="ECO:0000259" key="14">
    <source>
        <dbReference type="PROSITE" id="PS50908"/>
    </source>
</evidence>
<name>A0A7R9A288_9CRUS</name>
<dbReference type="PROSITE" id="PS00107">
    <property type="entry name" value="PROTEIN_KINASE_ATP"/>
    <property type="match status" value="1"/>
</dbReference>
<dbReference type="Gene3D" id="3.10.110.10">
    <property type="entry name" value="Ubiquitin Conjugating Enzyme"/>
    <property type="match status" value="1"/>
</dbReference>
<feature type="region of interest" description="Disordered" evidence="12">
    <location>
        <begin position="930"/>
        <end position="952"/>
    </location>
</feature>
<keyword evidence="6 10" id="KW-0067">ATP-binding</keyword>
<protein>
    <recommendedName>
        <fullName evidence="1">non-specific serine/threonine protein kinase</fullName>
        <ecNumber evidence="1">2.7.11.1</ecNumber>
    </recommendedName>
</protein>
<dbReference type="Gene3D" id="3.30.930.10">
    <property type="entry name" value="Bira Bifunctional Protein, Domain 2"/>
    <property type="match status" value="1"/>
</dbReference>
<keyword evidence="16" id="KW-1185">Reference proteome</keyword>
<dbReference type="SUPFAM" id="SSF54495">
    <property type="entry name" value="UBC-like"/>
    <property type="match status" value="1"/>
</dbReference>
<dbReference type="SMART" id="SM00220">
    <property type="entry name" value="S_TKc"/>
    <property type="match status" value="1"/>
</dbReference>
<dbReference type="SUPFAM" id="SSF55681">
    <property type="entry name" value="Class II aaRS and biotin synthetases"/>
    <property type="match status" value="1"/>
</dbReference>
<dbReference type="InterPro" id="IPR050339">
    <property type="entry name" value="CC_SR_Kinase"/>
</dbReference>
<comment type="catalytic activity">
    <reaction evidence="9">
        <text>L-seryl-[protein] + ATP = O-phospho-L-seryl-[protein] + ADP + H(+)</text>
        <dbReference type="Rhea" id="RHEA:17989"/>
        <dbReference type="Rhea" id="RHEA-COMP:9863"/>
        <dbReference type="Rhea" id="RHEA-COMP:11604"/>
        <dbReference type="ChEBI" id="CHEBI:15378"/>
        <dbReference type="ChEBI" id="CHEBI:29999"/>
        <dbReference type="ChEBI" id="CHEBI:30616"/>
        <dbReference type="ChEBI" id="CHEBI:83421"/>
        <dbReference type="ChEBI" id="CHEBI:456216"/>
        <dbReference type="EC" id="2.7.11.1"/>
    </reaction>
</comment>
<dbReference type="FunFam" id="3.10.110.10:FF:000057">
    <property type="entry name" value="eukaryotic translation initiation factor 2-alpha kinase 4"/>
    <property type="match status" value="1"/>
</dbReference>
<evidence type="ECO:0000256" key="12">
    <source>
        <dbReference type="SAM" id="MobiDB-lite"/>
    </source>
</evidence>
<evidence type="ECO:0000256" key="4">
    <source>
        <dbReference type="ARBA" id="ARBA00022741"/>
    </source>
</evidence>
<feature type="domain" description="Protein kinase" evidence="13">
    <location>
        <begin position="535"/>
        <end position="949"/>
    </location>
</feature>
<dbReference type="GO" id="GO:0004694">
    <property type="term" value="F:eukaryotic translation initiation factor 2alpha kinase activity"/>
    <property type="evidence" value="ECO:0007669"/>
    <property type="project" value="TreeGrafter"/>
</dbReference>
<dbReference type="InterPro" id="IPR000719">
    <property type="entry name" value="Prot_kinase_dom"/>
</dbReference>
<dbReference type="InterPro" id="IPR011009">
    <property type="entry name" value="Kinase-like_dom_sf"/>
</dbReference>
<keyword evidence="4 10" id="KW-0547">Nucleotide-binding</keyword>
<reference evidence="15" key="1">
    <citation type="submission" date="2020-11" db="EMBL/GenBank/DDBJ databases">
        <authorList>
            <person name="Tran Van P."/>
        </authorList>
    </citation>
    <scope>NUCLEOTIDE SEQUENCE</scope>
</reference>
<dbReference type="EC" id="2.7.11.1" evidence="1"/>
<dbReference type="EMBL" id="LR899557">
    <property type="protein sequence ID" value="CAD7240544.1"/>
    <property type="molecule type" value="Genomic_DNA"/>
</dbReference>
<dbReference type="InterPro" id="IPR008271">
    <property type="entry name" value="Ser/Thr_kinase_AS"/>
</dbReference>
<dbReference type="PANTHER" id="PTHR11042:SF136">
    <property type="entry name" value="EIF-2-ALPHA KINASE GCN2"/>
    <property type="match status" value="1"/>
</dbReference>
<dbReference type="InterPro" id="IPR006575">
    <property type="entry name" value="RWD_dom"/>
</dbReference>
<keyword evidence="3" id="KW-0808">Transferase</keyword>
<dbReference type="PANTHER" id="PTHR11042">
    <property type="entry name" value="EUKARYOTIC TRANSLATION INITIATION FACTOR 2-ALPHA KINASE EIF2-ALPHA KINASE -RELATED"/>
    <property type="match status" value="1"/>
</dbReference>
<comment type="similarity">
    <text evidence="7">Belongs to the protein kinase superfamily. Ser/Thr protein kinase family. GCN2 subfamily.</text>
</comment>
<dbReference type="GO" id="GO:1990625">
    <property type="term" value="P:negative regulation of cytoplasmic translational initiation in response to stress"/>
    <property type="evidence" value="ECO:0007669"/>
    <property type="project" value="TreeGrafter"/>
</dbReference>
<dbReference type="InterPro" id="IPR045864">
    <property type="entry name" value="aa-tRNA-synth_II/BPL/LPL"/>
</dbReference>
<feature type="coiled-coil region" evidence="11">
    <location>
        <begin position="86"/>
        <end position="113"/>
    </location>
</feature>
<evidence type="ECO:0000256" key="9">
    <source>
        <dbReference type="ARBA" id="ARBA00048679"/>
    </source>
</evidence>
<comment type="catalytic activity">
    <reaction evidence="8">
        <text>L-threonyl-[protein] + ATP = O-phospho-L-threonyl-[protein] + ADP + H(+)</text>
        <dbReference type="Rhea" id="RHEA:46608"/>
        <dbReference type="Rhea" id="RHEA-COMP:11060"/>
        <dbReference type="Rhea" id="RHEA-COMP:11605"/>
        <dbReference type="ChEBI" id="CHEBI:15378"/>
        <dbReference type="ChEBI" id="CHEBI:30013"/>
        <dbReference type="ChEBI" id="CHEBI:30616"/>
        <dbReference type="ChEBI" id="CHEBI:61977"/>
        <dbReference type="ChEBI" id="CHEBI:456216"/>
        <dbReference type="EC" id="2.7.11.1"/>
    </reaction>
</comment>
<dbReference type="PROSITE" id="PS50011">
    <property type="entry name" value="PROTEIN_KINASE_DOM"/>
    <property type="match status" value="2"/>
</dbReference>
<feature type="domain" description="Protein kinase" evidence="13">
    <location>
        <begin position="232"/>
        <end position="520"/>
    </location>
</feature>
<evidence type="ECO:0000256" key="11">
    <source>
        <dbReference type="SAM" id="Coils"/>
    </source>
</evidence>
<dbReference type="Pfam" id="PF05773">
    <property type="entry name" value="RWD"/>
    <property type="match status" value="1"/>
</dbReference>
<keyword evidence="2" id="KW-0723">Serine/threonine-protein kinase</keyword>
<evidence type="ECO:0000256" key="6">
    <source>
        <dbReference type="ARBA" id="ARBA00022840"/>
    </source>
</evidence>